<sequence>MSQRSLAARLLSLQLLLVSTAIVLIAVSTFWLTDRLLIHEEGRALEEAAARAAAGIAGEWNEEKDLARAARSAVEESPLLGYAIDVYDQNRHLVFTTSRQSGSAKAGGTRQNEVRLPQGGWVVARVSTESRRGAVAALLVVLTIVSLIVFALTFAASRILARRELAPLARLAGEADQLARDMRIRPLHRDGDPVEVGAVATAFDRLLARLDEFLESERNFTRDAAHELRTPLTVISGELEYALADAALPGVHRAHLESARSQARALSDLVDALLFLRSAEGGAPGVGRAGDPVNLGDVARDLIPAIQTENPSRVADLEVRVPDEALVAGDAELLAAAVRNLIENAIKFTDDRKPVRVLVTADSDWVRLTVEDGGPGVPAAEAERVFDPFYRGAEARATRSGLGLGLSLARRIARAHGGDLRLDRSELGGALLELRLPALARGSGRGRAFSV</sequence>
<dbReference type="InterPro" id="IPR005467">
    <property type="entry name" value="His_kinase_dom"/>
</dbReference>
<evidence type="ECO:0000256" key="9">
    <source>
        <dbReference type="ARBA" id="ARBA00023012"/>
    </source>
</evidence>
<evidence type="ECO:0000313" key="15">
    <source>
        <dbReference type="Proteomes" id="UP000317691"/>
    </source>
</evidence>
<evidence type="ECO:0000256" key="11">
    <source>
        <dbReference type="SAM" id="Phobius"/>
    </source>
</evidence>
<feature type="domain" description="HAMP" evidence="13">
    <location>
        <begin position="162"/>
        <end position="215"/>
    </location>
</feature>
<organism evidence="14 15">
    <name type="scientific">Eiseniibacteriota bacterium</name>
    <dbReference type="NCBI Taxonomy" id="2212470"/>
    <lineage>
        <taxon>Bacteria</taxon>
        <taxon>Candidatus Eiseniibacteriota</taxon>
    </lineage>
</organism>
<accession>A0A538TT55</accession>
<dbReference type="PROSITE" id="PS50109">
    <property type="entry name" value="HIS_KIN"/>
    <property type="match status" value="1"/>
</dbReference>
<evidence type="ECO:0000256" key="1">
    <source>
        <dbReference type="ARBA" id="ARBA00000085"/>
    </source>
</evidence>
<dbReference type="SMART" id="SM00387">
    <property type="entry name" value="HATPase_c"/>
    <property type="match status" value="1"/>
</dbReference>
<dbReference type="Gene3D" id="1.10.287.130">
    <property type="match status" value="1"/>
</dbReference>
<evidence type="ECO:0000256" key="10">
    <source>
        <dbReference type="ARBA" id="ARBA00023136"/>
    </source>
</evidence>
<dbReference type="Pfam" id="PF02518">
    <property type="entry name" value="HATPase_c"/>
    <property type="match status" value="1"/>
</dbReference>
<evidence type="ECO:0000313" key="14">
    <source>
        <dbReference type="EMBL" id="TMQ66775.1"/>
    </source>
</evidence>
<keyword evidence="6 11" id="KW-0812">Transmembrane</keyword>
<name>A0A538TT55_UNCEI</name>
<dbReference type="InterPro" id="IPR004358">
    <property type="entry name" value="Sig_transdc_His_kin-like_C"/>
</dbReference>
<proteinExistence type="predicted"/>
<dbReference type="SUPFAM" id="SSF47384">
    <property type="entry name" value="Homodimeric domain of signal transducing histidine kinase"/>
    <property type="match status" value="1"/>
</dbReference>
<dbReference type="GO" id="GO:0000155">
    <property type="term" value="F:phosphorelay sensor kinase activity"/>
    <property type="evidence" value="ECO:0007669"/>
    <property type="project" value="InterPro"/>
</dbReference>
<comment type="caution">
    <text evidence="14">The sequence shown here is derived from an EMBL/GenBank/DDBJ whole genome shotgun (WGS) entry which is preliminary data.</text>
</comment>
<dbReference type="Pfam" id="PF00512">
    <property type="entry name" value="HisKA"/>
    <property type="match status" value="1"/>
</dbReference>
<keyword evidence="9" id="KW-0902">Two-component regulatory system</keyword>
<dbReference type="InterPro" id="IPR050428">
    <property type="entry name" value="TCS_sensor_his_kinase"/>
</dbReference>
<protein>
    <recommendedName>
        <fullName evidence="3">histidine kinase</fullName>
        <ecNumber evidence="3">2.7.13.3</ecNumber>
    </recommendedName>
</protein>
<gene>
    <name evidence="14" type="ORF">E6K79_02395</name>
</gene>
<dbReference type="PROSITE" id="PS50885">
    <property type="entry name" value="HAMP"/>
    <property type="match status" value="1"/>
</dbReference>
<dbReference type="InterPro" id="IPR036097">
    <property type="entry name" value="HisK_dim/P_sf"/>
</dbReference>
<dbReference type="InterPro" id="IPR003660">
    <property type="entry name" value="HAMP_dom"/>
</dbReference>
<feature type="transmembrane region" description="Helical" evidence="11">
    <location>
        <begin position="12"/>
        <end position="32"/>
    </location>
</feature>
<dbReference type="SUPFAM" id="SSF55874">
    <property type="entry name" value="ATPase domain of HSP90 chaperone/DNA topoisomerase II/histidine kinase"/>
    <property type="match status" value="1"/>
</dbReference>
<dbReference type="Gene3D" id="6.10.340.10">
    <property type="match status" value="1"/>
</dbReference>
<dbReference type="EMBL" id="VBOZ01000008">
    <property type="protein sequence ID" value="TMQ66775.1"/>
    <property type="molecule type" value="Genomic_DNA"/>
</dbReference>
<dbReference type="PANTHER" id="PTHR45436">
    <property type="entry name" value="SENSOR HISTIDINE KINASE YKOH"/>
    <property type="match status" value="1"/>
</dbReference>
<feature type="transmembrane region" description="Helical" evidence="11">
    <location>
        <begin position="134"/>
        <end position="155"/>
    </location>
</feature>
<dbReference type="InterPro" id="IPR003594">
    <property type="entry name" value="HATPase_dom"/>
</dbReference>
<feature type="domain" description="Histidine kinase" evidence="12">
    <location>
        <begin position="223"/>
        <end position="440"/>
    </location>
</feature>
<keyword evidence="10 11" id="KW-0472">Membrane</keyword>
<dbReference type="InterPro" id="IPR003661">
    <property type="entry name" value="HisK_dim/P_dom"/>
</dbReference>
<dbReference type="CDD" id="cd00082">
    <property type="entry name" value="HisKA"/>
    <property type="match status" value="1"/>
</dbReference>
<reference evidence="14 15" key="1">
    <citation type="journal article" date="2019" name="Nat. Microbiol.">
        <title>Mediterranean grassland soil C-N compound turnover is dependent on rainfall and depth, and is mediated by genomically divergent microorganisms.</title>
        <authorList>
            <person name="Diamond S."/>
            <person name="Andeer P.F."/>
            <person name="Li Z."/>
            <person name="Crits-Christoph A."/>
            <person name="Burstein D."/>
            <person name="Anantharaman K."/>
            <person name="Lane K.R."/>
            <person name="Thomas B.C."/>
            <person name="Pan C."/>
            <person name="Northen T.R."/>
            <person name="Banfield J.F."/>
        </authorList>
    </citation>
    <scope>NUCLEOTIDE SEQUENCE [LARGE SCALE GENOMIC DNA]</scope>
    <source>
        <strain evidence="14">WS_9</strain>
    </source>
</reference>
<evidence type="ECO:0000259" key="12">
    <source>
        <dbReference type="PROSITE" id="PS50109"/>
    </source>
</evidence>
<dbReference type="Gene3D" id="3.30.565.10">
    <property type="entry name" value="Histidine kinase-like ATPase, C-terminal domain"/>
    <property type="match status" value="1"/>
</dbReference>
<evidence type="ECO:0000256" key="8">
    <source>
        <dbReference type="ARBA" id="ARBA00022989"/>
    </source>
</evidence>
<evidence type="ECO:0000256" key="6">
    <source>
        <dbReference type="ARBA" id="ARBA00022692"/>
    </source>
</evidence>
<comment type="catalytic activity">
    <reaction evidence="1">
        <text>ATP + protein L-histidine = ADP + protein N-phospho-L-histidine.</text>
        <dbReference type="EC" id="2.7.13.3"/>
    </reaction>
</comment>
<dbReference type="PANTHER" id="PTHR45436:SF5">
    <property type="entry name" value="SENSOR HISTIDINE KINASE TRCS"/>
    <property type="match status" value="1"/>
</dbReference>
<dbReference type="PRINTS" id="PR00344">
    <property type="entry name" value="BCTRLSENSOR"/>
</dbReference>
<evidence type="ECO:0000256" key="3">
    <source>
        <dbReference type="ARBA" id="ARBA00012438"/>
    </source>
</evidence>
<dbReference type="SMART" id="SM00388">
    <property type="entry name" value="HisKA"/>
    <property type="match status" value="1"/>
</dbReference>
<dbReference type="AlphaFoldDB" id="A0A538TT55"/>
<evidence type="ECO:0000256" key="5">
    <source>
        <dbReference type="ARBA" id="ARBA00022679"/>
    </source>
</evidence>
<dbReference type="GO" id="GO:0005886">
    <property type="term" value="C:plasma membrane"/>
    <property type="evidence" value="ECO:0007669"/>
    <property type="project" value="TreeGrafter"/>
</dbReference>
<evidence type="ECO:0000256" key="2">
    <source>
        <dbReference type="ARBA" id="ARBA00004370"/>
    </source>
</evidence>
<dbReference type="Proteomes" id="UP000317691">
    <property type="component" value="Unassembled WGS sequence"/>
</dbReference>
<dbReference type="InterPro" id="IPR036890">
    <property type="entry name" value="HATPase_C_sf"/>
</dbReference>
<dbReference type="EC" id="2.7.13.3" evidence="3"/>
<keyword evidence="8 11" id="KW-1133">Transmembrane helix</keyword>
<evidence type="ECO:0000259" key="13">
    <source>
        <dbReference type="PROSITE" id="PS50885"/>
    </source>
</evidence>
<keyword evidence="4" id="KW-0597">Phosphoprotein</keyword>
<keyword evidence="5" id="KW-0808">Transferase</keyword>
<evidence type="ECO:0000256" key="4">
    <source>
        <dbReference type="ARBA" id="ARBA00022553"/>
    </source>
</evidence>
<evidence type="ECO:0000256" key="7">
    <source>
        <dbReference type="ARBA" id="ARBA00022777"/>
    </source>
</evidence>
<comment type="subcellular location">
    <subcellularLocation>
        <location evidence="2">Membrane</location>
    </subcellularLocation>
</comment>
<keyword evidence="7 14" id="KW-0418">Kinase</keyword>
<dbReference type="CDD" id="cd00075">
    <property type="entry name" value="HATPase"/>
    <property type="match status" value="1"/>
</dbReference>